<accession>A0AAV9XJS5</accession>
<keyword evidence="3" id="KW-0813">Transport</keyword>
<dbReference type="PANTHER" id="PTHR10802">
    <property type="entry name" value="MITOCHONDRIAL IMPORT RECEPTOR SUBUNIT TOM40"/>
    <property type="match status" value="1"/>
</dbReference>
<gene>
    <name evidence="10" type="primary">TOM40</name>
    <name evidence="10" type="ORF">TWF694_007560</name>
</gene>
<evidence type="ECO:0000256" key="5">
    <source>
        <dbReference type="ARBA" id="ARBA00022692"/>
    </source>
</evidence>
<dbReference type="Pfam" id="PF01459">
    <property type="entry name" value="Porin_3"/>
    <property type="match status" value="1"/>
</dbReference>
<dbReference type="InterPro" id="IPR037930">
    <property type="entry name" value="Tom40"/>
</dbReference>
<proteinExistence type="inferred from homology"/>
<sequence length="351" mass="37648">MDKVAEEQLTWLAQNPLVSVINDGLTALATRRDALELPNPGTFENVTAELTKGVFLTNMQFTGLRADIAKVFGVAPLFNVSHSFSMGLGGPGSLPPYTFAALFGTGKTFMQANLDSEGQISARFNYRWSPRMVTRSSVQVAPGGSQAMVQIDQDYVGKDFSASIKAFNPSMLDGGLTGIFIAQYLQSVTKSMAVGLETVWQRQSMAASPEALISYAARYQGAGWSASAGLQAAGALQLTYWRKLAERVEAGVESTIKIAPIGPGVLGGEGITTVGAKYDFRNSSLRAQVDTMGKLGVFMERRVAPMVSLTFSGEMDHFKSTAKVGLSVSIENATEEVMEQQQNAPSIQIPF</sequence>
<organism evidence="10 11">
    <name type="scientific">Orbilia ellipsospora</name>
    <dbReference type="NCBI Taxonomy" id="2528407"/>
    <lineage>
        <taxon>Eukaryota</taxon>
        <taxon>Fungi</taxon>
        <taxon>Dikarya</taxon>
        <taxon>Ascomycota</taxon>
        <taxon>Pezizomycotina</taxon>
        <taxon>Orbiliomycetes</taxon>
        <taxon>Orbiliales</taxon>
        <taxon>Orbiliaceae</taxon>
        <taxon>Orbilia</taxon>
    </lineage>
</organism>
<keyword evidence="5" id="KW-0812">Transmembrane</keyword>
<keyword evidence="7" id="KW-0653">Protein transport</keyword>
<dbReference type="GO" id="GO:0008320">
    <property type="term" value="F:protein transmembrane transporter activity"/>
    <property type="evidence" value="ECO:0007669"/>
    <property type="project" value="InterPro"/>
</dbReference>
<dbReference type="InterPro" id="IPR023614">
    <property type="entry name" value="Porin_dom_sf"/>
</dbReference>
<evidence type="ECO:0000256" key="4">
    <source>
        <dbReference type="ARBA" id="ARBA00022452"/>
    </source>
</evidence>
<evidence type="ECO:0000256" key="3">
    <source>
        <dbReference type="ARBA" id="ARBA00022448"/>
    </source>
</evidence>
<evidence type="ECO:0000256" key="2">
    <source>
        <dbReference type="ARBA" id="ARBA00010510"/>
    </source>
</evidence>
<dbReference type="AlphaFoldDB" id="A0AAV9XJS5"/>
<evidence type="ECO:0000256" key="9">
    <source>
        <dbReference type="ARBA" id="ARBA00023136"/>
    </source>
</evidence>
<keyword evidence="11" id="KW-1185">Reference proteome</keyword>
<evidence type="ECO:0000313" key="11">
    <source>
        <dbReference type="Proteomes" id="UP001365542"/>
    </source>
</evidence>
<protein>
    <submittedName>
        <fullName evidence="10">Translocase of outer mitochondrial membrane</fullName>
    </submittedName>
</protein>
<comment type="similarity">
    <text evidence="2">Belongs to the Tom40 family.</text>
</comment>
<evidence type="ECO:0000256" key="1">
    <source>
        <dbReference type="ARBA" id="ARBA00004374"/>
    </source>
</evidence>
<dbReference type="GO" id="GO:0005741">
    <property type="term" value="C:mitochondrial outer membrane"/>
    <property type="evidence" value="ECO:0007669"/>
    <property type="project" value="UniProtKB-SubCell"/>
</dbReference>
<evidence type="ECO:0000256" key="7">
    <source>
        <dbReference type="ARBA" id="ARBA00022927"/>
    </source>
</evidence>
<keyword evidence="8" id="KW-0496">Mitochondrion</keyword>
<keyword evidence="9" id="KW-0472">Membrane</keyword>
<evidence type="ECO:0000256" key="6">
    <source>
        <dbReference type="ARBA" id="ARBA00022787"/>
    </source>
</evidence>
<dbReference type="InterPro" id="IPR027246">
    <property type="entry name" value="Porin_Euk/Tom40"/>
</dbReference>
<keyword evidence="6" id="KW-1000">Mitochondrion outer membrane</keyword>
<dbReference type="CDD" id="cd07305">
    <property type="entry name" value="Porin3_Tom40"/>
    <property type="match status" value="1"/>
</dbReference>
<evidence type="ECO:0000256" key="8">
    <source>
        <dbReference type="ARBA" id="ARBA00023128"/>
    </source>
</evidence>
<dbReference type="EMBL" id="JAVHJO010000003">
    <property type="protein sequence ID" value="KAK6541776.1"/>
    <property type="molecule type" value="Genomic_DNA"/>
</dbReference>
<keyword evidence="4" id="KW-1134">Transmembrane beta strand</keyword>
<evidence type="ECO:0000313" key="10">
    <source>
        <dbReference type="EMBL" id="KAK6541776.1"/>
    </source>
</evidence>
<name>A0AAV9XJS5_9PEZI</name>
<reference evidence="10 11" key="1">
    <citation type="submission" date="2019-10" db="EMBL/GenBank/DDBJ databases">
        <authorList>
            <person name="Palmer J.M."/>
        </authorList>
    </citation>
    <scope>NUCLEOTIDE SEQUENCE [LARGE SCALE GENOMIC DNA]</scope>
    <source>
        <strain evidence="10 11">TWF694</strain>
    </source>
</reference>
<comment type="caution">
    <text evidence="10">The sequence shown here is derived from an EMBL/GenBank/DDBJ whole genome shotgun (WGS) entry which is preliminary data.</text>
</comment>
<comment type="subcellular location">
    <subcellularLocation>
        <location evidence="1">Mitochondrion outer membrane</location>
        <topology evidence="1">Multi-pass membrane protein</topology>
    </subcellularLocation>
</comment>
<dbReference type="Proteomes" id="UP001365542">
    <property type="component" value="Unassembled WGS sequence"/>
</dbReference>
<dbReference type="Gene3D" id="2.40.160.10">
    <property type="entry name" value="Porin"/>
    <property type="match status" value="1"/>
</dbReference>
<dbReference type="GO" id="GO:0030150">
    <property type="term" value="P:protein import into mitochondrial matrix"/>
    <property type="evidence" value="ECO:0007669"/>
    <property type="project" value="InterPro"/>
</dbReference>